<comment type="caution">
    <text evidence="1">The sequence shown here is derived from an EMBL/GenBank/DDBJ whole genome shotgun (WGS) entry which is preliminary data.</text>
</comment>
<dbReference type="EMBL" id="AJTX02000007">
    <property type="protein sequence ID" value="KKI98585.1"/>
    <property type="molecule type" value="Genomic_DNA"/>
</dbReference>
<accession>A0A0M2PPU3</accession>
<protein>
    <submittedName>
        <fullName evidence="1">Uncharacterized protein</fullName>
    </submittedName>
</protein>
<proteinExistence type="predicted"/>
<gene>
    <name evidence="1" type="ORF">PROH_16965</name>
</gene>
<evidence type="ECO:0000313" key="2">
    <source>
        <dbReference type="Proteomes" id="UP000034681"/>
    </source>
</evidence>
<dbReference type="Proteomes" id="UP000034681">
    <property type="component" value="Unassembled WGS sequence"/>
</dbReference>
<dbReference type="AlphaFoldDB" id="A0A0M2PPU3"/>
<evidence type="ECO:0000313" key="1">
    <source>
        <dbReference type="EMBL" id="KKI98585.1"/>
    </source>
</evidence>
<dbReference type="RefSeq" id="WP_044076522.1">
    <property type="nucleotide sequence ID" value="NZ_KB235936.1"/>
</dbReference>
<dbReference type="eggNOG" id="ENOG50331IB">
    <property type="taxonomic scope" value="Bacteria"/>
</dbReference>
<reference evidence="1" key="1">
    <citation type="submission" date="2012-04" db="EMBL/GenBank/DDBJ databases">
        <authorList>
            <person name="Borisov I.G."/>
            <person name="Ivanikova N.V."/>
            <person name="Pinevich A.V."/>
        </authorList>
    </citation>
    <scope>NUCLEOTIDE SEQUENCE</scope>
    <source>
        <strain evidence="1">CALU 1027</strain>
    </source>
</reference>
<keyword evidence="2" id="KW-1185">Reference proteome</keyword>
<dbReference type="STRING" id="317619.GCA_000332315_01481"/>
<organism evidence="1 2">
    <name type="scientific">Prochlorothrix hollandica PCC 9006 = CALU 1027</name>
    <dbReference type="NCBI Taxonomy" id="317619"/>
    <lineage>
        <taxon>Bacteria</taxon>
        <taxon>Bacillati</taxon>
        <taxon>Cyanobacteriota</taxon>
        <taxon>Cyanophyceae</taxon>
        <taxon>Prochlorotrichales</taxon>
        <taxon>Prochlorotrichaceae</taxon>
        <taxon>Prochlorothrix</taxon>
    </lineage>
</organism>
<name>A0A0M2PPU3_PROHO</name>
<sequence length="100" mass="10994">MNMPLAVYREVVAHVRQVEGVTAQLLPQRATTFDYTQSQVGGLTLGHSDPSPDICQRLGQILAYYGDRYPLRDPSCLQQIQQTAQALNPAQGRETDPAAP</sequence>